<dbReference type="GeneID" id="71927490"/>
<accession>A0A8U0A7M1</accession>
<keyword evidence="3" id="KW-1185">Reference proteome</keyword>
<reference evidence="2" key="1">
    <citation type="submission" date="2022-04" db="EMBL/GenBank/DDBJ databases">
        <title>Halocatena sp. nov., isolated from a salt lake.</title>
        <authorList>
            <person name="Cui H.-L."/>
        </authorList>
    </citation>
    <scope>NUCLEOTIDE SEQUENCE</scope>
    <source>
        <strain evidence="2">AD-1</strain>
    </source>
</reference>
<dbReference type="PANTHER" id="PTHR12697:SF5">
    <property type="entry name" value="DEOXYHYPUSINE HYDROXYLASE"/>
    <property type="match status" value="1"/>
</dbReference>
<dbReference type="PANTHER" id="PTHR12697">
    <property type="entry name" value="PBS LYASE HEAT-LIKE PROTEIN"/>
    <property type="match status" value="1"/>
</dbReference>
<dbReference type="Gene3D" id="1.25.10.10">
    <property type="entry name" value="Leucine-rich Repeat Variant"/>
    <property type="match status" value="1"/>
</dbReference>
<evidence type="ECO:0000313" key="2">
    <source>
        <dbReference type="EMBL" id="UPM43907.1"/>
    </source>
</evidence>
<dbReference type="Proteomes" id="UP000831768">
    <property type="component" value="Chromosome"/>
</dbReference>
<gene>
    <name evidence="2" type="ORF">MW046_05545</name>
</gene>
<evidence type="ECO:0000313" key="3">
    <source>
        <dbReference type="Proteomes" id="UP000831768"/>
    </source>
</evidence>
<feature type="region of interest" description="Disordered" evidence="1">
    <location>
        <begin position="1"/>
        <end position="112"/>
    </location>
</feature>
<name>A0A8U0A7M1_9EURY</name>
<evidence type="ECO:0000256" key="1">
    <source>
        <dbReference type="SAM" id="MobiDB-lite"/>
    </source>
</evidence>
<dbReference type="RefSeq" id="WP_247994565.1">
    <property type="nucleotide sequence ID" value="NZ_CP096019.1"/>
</dbReference>
<feature type="compositionally biased region" description="Basic and acidic residues" evidence="1">
    <location>
        <begin position="77"/>
        <end position="97"/>
    </location>
</feature>
<feature type="compositionally biased region" description="Acidic residues" evidence="1">
    <location>
        <begin position="1"/>
        <end position="22"/>
    </location>
</feature>
<feature type="compositionally biased region" description="Acidic residues" evidence="1">
    <location>
        <begin position="63"/>
        <end position="76"/>
    </location>
</feature>
<dbReference type="InterPro" id="IPR016024">
    <property type="entry name" value="ARM-type_fold"/>
</dbReference>
<feature type="compositionally biased region" description="Acidic residues" evidence="1">
    <location>
        <begin position="41"/>
        <end position="52"/>
    </location>
</feature>
<dbReference type="AlphaFoldDB" id="A0A8U0A7M1"/>
<dbReference type="SMART" id="SM00567">
    <property type="entry name" value="EZ_HEAT"/>
    <property type="match status" value="4"/>
</dbReference>
<dbReference type="Pfam" id="PF13646">
    <property type="entry name" value="HEAT_2"/>
    <property type="match status" value="1"/>
</dbReference>
<sequence length="431" mass="47120">MSNGDDETTATDSEESAPDPEEIADRLDAIEESLETASTEADLDDIEGDLDTVDEKIEQLPEPTDEEETESDEDEDPPRVHLQERVQSIREALEDQRGPYASEATEDIESIRSQITDTRWTEQGEADVISAVETFVESIAGTLGTDISHETASTDEAAAALGEAIDATEAAQLHPDDDPETIETVLDETDTLQNEVDEAQEWSDLTVRKQLEHQGFYDVLTPKNRKDYPPELTVIRIAESNDDPEPILLALERFTSEFMEENCLDALARMGPQAAFEEMNQRAQKRSQKPIEVLGKIGDDRAVETLVPFIEGDGDPVLQTVTLKALGEIGSKEATQAVADRLVADSSSVRSAAAKALGRIGDTRAVEPLAEQLEDDGDDTVRASAAWALNQIGTRTALEHASEYDDDRSYLVQTEAERATTATADNDAEAV</sequence>
<dbReference type="KEGG" id="haad:MW046_05545"/>
<proteinExistence type="predicted"/>
<dbReference type="GO" id="GO:0016491">
    <property type="term" value="F:oxidoreductase activity"/>
    <property type="evidence" value="ECO:0007669"/>
    <property type="project" value="TreeGrafter"/>
</dbReference>
<dbReference type="SUPFAM" id="SSF48371">
    <property type="entry name" value="ARM repeat"/>
    <property type="match status" value="1"/>
</dbReference>
<organism evidence="2 3">
    <name type="scientific">Halocatena salina</name>
    <dbReference type="NCBI Taxonomy" id="2934340"/>
    <lineage>
        <taxon>Archaea</taxon>
        <taxon>Methanobacteriati</taxon>
        <taxon>Methanobacteriota</taxon>
        <taxon>Stenosarchaea group</taxon>
        <taxon>Halobacteria</taxon>
        <taxon>Halobacteriales</taxon>
        <taxon>Natronomonadaceae</taxon>
        <taxon>Halocatena</taxon>
    </lineage>
</organism>
<dbReference type="InterPro" id="IPR011989">
    <property type="entry name" value="ARM-like"/>
</dbReference>
<protein>
    <submittedName>
        <fullName evidence="2">HEAT repeat domain-containing protein</fullName>
    </submittedName>
</protein>
<dbReference type="EMBL" id="CP096019">
    <property type="protein sequence ID" value="UPM43907.1"/>
    <property type="molecule type" value="Genomic_DNA"/>
</dbReference>
<dbReference type="InterPro" id="IPR004155">
    <property type="entry name" value="PBS_lyase_HEAT"/>
</dbReference>